<feature type="domain" description="DEPDC5 C-terminal" evidence="3">
    <location>
        <begin position="1288"/>
        <end position="1607"/>
    </location>
</feature>
<dbReference type="Gene3D" id="1.10.10.10">
    <property type="entry name" value="Winged helix-like DNA-binding domain superfamily/Winged helix DNA-binding domain"/>
    <property type="match status" value="1"/>
</dbReference>
<reference evidence="5" key="1">
    <citation type="submission" date="2022-03" db="EMBL/GenBank/DDBJ databases">
        <authorList>
            <person name="Martin C."/>
        </authorList>
    </citation>
    <scope>NUCLEOTIDE SEQUENCE</scope>
</reference>
<dbReference type="GO" id="GO:0005096">
    <property type="term" value="F:GTPase activator activity"/>
    <property type="evidence" value="ECO:0007669"/>
    <property type="project" value="InterPro"/>
</dbReference>
<dbReference type="OrthoDB" id="39497at2759"/>
<feature type="domain" description="Vacuolar membrane-associated protein Iml1 N-terminal" evidence="2">
    <location>
        <begin position="97"/>
        <end position="384"/>
    </location>
</feature>
<evidence type="ECO:0000256" key="1">
    <source>
        <dbReference type="SAM" id="MobiDB-lite"/>
    </source>
</evidence>
<dbReference type="SUPFAM" id="SSF46785">
    <property type="entry name" value="Winged helix' DNA-binding domain"/>
    <property type="match status" value="1"/>
</dbReference>
<feature type="compositionally biased region" description="Basic and acidic residues" evidence="1">
    <location>
        <begin position="1631"/>
        <end position="1656"/>
    </location>
</feature>
<feature type="compositionally biased region" description="Polar residues" evidence="1">
    <location>
        <begin position="700"/>
        <end position="712"/>
    </location>
</feature>
<evidence type="ECO:0000259" key="3">
    <source>
        <dbReference type="Pfam" id="PF19418"/>
    </source>
</evidence>
<name>A0A8J1YAU8_OWEFU</name>
<accession>A0A8J1YAU8</accession>
<feature type="region of interest" description="Disordered" evidence="1">
    <location>
        <begin position="1519"/>
        <end position="1546"/>
    </location>
</feature>
<organism evidence="5 6">
    <name type="scientific">Owenia fusiformis</name>
    <name type="common">Polychaete worm</name>
    <dbReference type="NCBI Taxonomy" id="6347"/>
    <lineage>
        <taxon>Eukaryota</taxon>
        <taxon>Metazoa</taxon>
        <taxon>Spiralia</taxon>
        <taxon>Lophotrochozoa</taxon>
        <taxon>Annelida</taxon>
        <taxon>Polychaeta</taxon>
        <taxon>Sedentaria</taxon>
        <taxon>Canalipalpata</taxon>
        <taxon>Sabellida</taxon>
        <taxon>Oweniida</taxon>
        <taxon>Oweniidae</taxon>
        <taxon>Owenia</taxon>
    </lineage>
</organism>
<dbReference type="GO" id="GO:0005765">
    <property type="term" value="C:lysosomal membrane"/>
    <property type="evidence" value="ECO:0007669"/>
    <property type="project" value="TreeGrafter"/>
</dbReference>
<comment type="caution">
    <text evidence="5">The sequence shown here is derived from an EMBL/GenBank/DDBJ whole genome shotgun (WGS) entry which is preliminary data.</text>
</comment>
<proteinExistence type="predicted"/>
<dbReference type="InterPro" id="IPR048255">
    <property type="entry name" value="IML1_N"/>
</dbReference>
<dbReference type="PANTHER" id="PTHR13179">
    <property type="entry name" value="DEP DOMAIN CONTAINING PROTEIN 5"/>
    <property type="match status" value="1"/>
</dbReference>
<dbReference type="GO" id="GO:1904262">
    <property type="term" value="P:negative regulation of TORC1 signaling"/>
    <property type="evidence" value="ECO:0007669"/>
    <property type="project" value="TreeGrafter"/>
</dbReference>
<feature type="region of interest" description="Disordered" evidence="1">
    <location>
        <begin position="646"/>
        <end position="712"/>
    </location>
</feature>
<feature type="region of interest" description="Disordered" evidence="1">
    <location>
        <begin position="565"/>
        <end position="584"/>
    </location>
</feature>
<dbReference type="Pfam" id="PF12257">
    <property type="entry name" value="IML1"/>
    <property type="match status" value="1"/>
</dbReference>
<feature type="compositionally biased region" description="Low complexity" evidence="1">
    <location>
        <begin position="656"/>
        <end position="668"/>
    </location>
</feature>
<gene>
    <name evidence="5" type="ORF">OFUS_LOCUS24288</name>
</gene>
<dbReference type="InterPro" id="IPR036388">
    <property type="entry name" value="WH-like_DNA-bd_sf"/>
</dbReference>
<evidence type="ECO:0000313" key="6">
    <source>
        <dbReference type="Proteomes" id="UP000749559"/>
    </source>
</evidence>
<dbReference type="EMBL" id="CAIIXF020000012">
    <property type="protein sequence ID" value="CAH1800397.1"/>
    <property type="molecule type" value="Genomic_DNA"/>
</dbReference>
<evidence type="ECO:0000313" key="5">
    <source>
        <dbReference type="EMBL" id="CAH1800397.1"/>
    </source>
</evidence>
<keyword evidence="6" id="KW-1185">Reference proteome</keyword>
<sequence length="1665" mass="190289">MKSFKLIVHQKQFSEDELVLNLKEFPDVCIGDIVEIYHPEDGYSRLLLQVKAQKEEQSTNKETVSINQAIAQEFKLRTFQDVYVNKINPKDVALDLVELNFKDQYFGRSEMWRLRCKLVNSCVYLTKKLEFAQMSAKVGEMWAKGEKVTCGVVTDDTRLAYRSLTAVYNLFIQMSLEMWDFDPYGDLYFEKAVNGFLKDMFAKWQEKGCCHDVTIVMFSRTFYDAHSLDEFPEGMRECIQVDYQGRYYEDFCRVVIQNERFEDWTSTIIKLKELFIEYPDRVLNYHKAEYPNQKIPQARNSTAAEGNFLEVLNMSLNLFERYYIDRIFDRTCKASVVITPGAGVFEVDRELNNITKQRSIDCGAGSDLVCMGEQPLHVVPLFKFHNKYASVTNDVGDDYNIPHWVNHSFYQSRSQLQLQLNSKFVPRTKPTPLNHSEPERDIKLFSNKNTQYFNNEDQNFPFMDYDEYDSKIFFKPNTQSNVKLGTREIRSSPAVNKRLPHSISEARRYHIPRTRHISDEFSFHSRETREKSPGSTQAIGIPAMKSVASAEYFSTSLTHVPENFVSRNSTSSSTTDRDDDLTNESERLVVGSAGSPVGYQCKSTLRQDTRQRRALINPFQPATMKFKLTSNRRRWVHVFPIGPSGSAMQSHHYHSESTSDSYSSSPSSKDMLMQLQRSRIQSDSEESSSYPIGHRGRSPTVLSTDSADSQDTVVKLPTSQSNASLGLNLPQSMGNSVTSVSAAYDQGIKSSKSSGASGYFKRVTHDDMEKSFAWGPTGEQEWTPEMYTAVDWKSLTSPASLPITTDYLPDKNSLQIDYVINEYPLLPDNYNMELWSNRKSVSEEESKIKRKPLTTQQVFREMVNQRIARGFQMIVKPHASSRVSRVIQPQLTSAQNQLRTGIRARSRVQQTEEYYLSIGRIFHKISLTGSTITVTCYKPRHPYPQKTIQSKYRFQCPDSFKYDVSWTEFSNEKVENYNWNYLDQYICTRGEGEFSLMESLKYWRSRLYLLPCNNQATKRIVDGSTRCDIFEACTEEENNQLIDGFLRFVETINKIRRPGQTRKPKRSRRASLTTIPALQHRDKAERERFGSRPGAVSPIPPEKAFYSQMSDNQGVTGTPVQVLDLKKSATYGSPLSLHEPSQSYIHPSATSVRMGESIPSRGELPPPAPADEIVHTLSLNSSSQDIIAGMIDTHEGLSFLTKQAGLPSYCFVSFEAVAWVKCYLEGAVTDYQAIEILQRLITEGYVIHASGNPRHKFIHGFYLYCIMTAGKEKGKDVQSSLSSISLYENTSFQYEWCEIAIHSHNLHADHANQLASSSSDPNLQSRAKSTWDSGAASSPTRTQYLSGAPMHKYVNVDIDPNEQSDRPEWGTARYHGHYHPNCGFELEVCWMVATGCILGDLMNNWVRRAGAYGFHLVPVPSDPFALPYTPQSDPLRGPIFVPLNVDALKNENGKIFPAGSNSDVQEQQRVHDQLYTFQEKILARFGFMRDRYSPDDSGHNNNEPQQFIHCTGGMFTLIPDSRSASPRPSSTSYRKQSRSSSLHKDYIAKRNRTDSFSSIKPDPLVDIGFLWSWNHLLSKKWRSSNTGDDEFRDKMLADFRAFCQNDNNRLKEFYQMETQGFVTEETGDCNHSNEEYHGNHSNGEYHEAHNGDDTEHLTGSPVKFY</sequence>
<feature type="compositionally biased region" description="Low complexity" evidence="1">
    <location>
        <begin position="1519"/>
        <end position="1540"/>
    </location>
</feature>
<protein>
    <submittedName>
        <fullName evidence="5">Uncharacterized protein</fullName>
    </submittedName>
</protein>
<evidence type="ECO:0000259" key="2">
    <source>
        <dbReference type="Pfam" id="PF12257"/>
    </source>
</evidence>
<dbReference type="GO" id="GO:0010508">
    <property type="term" value="P:positive regulation of autophagy"/>
    <property type="evidence" value="ECO:0007669"/>
    <property type="project" value="TreeGrafter"/>
</dbReference>
<dbReference type="Proteomes" id="UP000749559">
    <property type="component" value="Unassembled WGS sequence"/>
</dbReference>
<dbReference type="InterPro" id="IPR045838">
    <property type="entry name" value="DEPDC5_CTD"/>
</dbReference>
<dbReference type="InterPro" id="IPR036390">
    <property type="entry name" value="WH_DNA-bd_sf"/>
</dbReference>
<feature type="region of interest" description="Disordered" evidence="1">
    <location>
        <begin position="1313"/>
        <end position="1340"/>
    </location>
</feature>
<feature type="domain" description="IML1 N-terminal double psi beta-barrel" evidence="4">
    <location>
        <begin position="1"/>
        <end position="86"/>
    </location>
</feature>
<dbReference type="Pfam" id="PF23013">
    <property type="entry name" value="IML1_N"/>
    <property type="match status" value="1"/>
</dbReference>
<dbReference type="InterPro" id="IPR055213">
    <property type="entry name" value="IML1_double_psi_beta_barrel"/>
</dbReference>
<dbReference type="GO" id="GO:1990130">
    <property type="term" value="C:GATOR1 complex"/>
    <property type="evidence" value="ECO:0007669"/>
    <property type="project" value="TreeGrafter"/>
</dbReference>
<evidence type="ECO:0000259" key="4">
    <source>
        <dbReference type="Pfam" id="PF23013"/>
    </source>
</evidence>
<dbReference type="InterPro" id="IPR027244">
    <property type="entry name" value="IML1"/>
</dbReference>
<dbReference type="GO" id="GO:0034198">
    <property type="term" value="P:cellular response to amino acid starvation"/>
    <property type="evidence" value="ECO:0007669"/>
    <property type="project" value="TreeGrafter"/>
</dbReference>
<feature type="region of interest" description="Disordered" evidence="1">
    <location>
        <begin position="1625"/>
        <end position="1665"/>
    </location>
</feature>
<dbReference type="Pfam" id="PF19418">
    <property type="entry name" value="DEPDC5_CTD"/>
    <property type="match status" value="1"/>
</dbReference>
<dbReference type="PANTHER" id="PTHR13179:SF8">
    <property type="entry name" value="GATOR COMPLEX PROTEIN DEPDC5"/>
    <property type="match status" value="1"/>
</dbReference>